<gene>
    <name evidence="11" type="ORF">ACFOD4_12150</name>
</gene>
<dbReference type="InterPro" id="IPR039528">
    <property type="entry name" value="DPM1-like"/>
</dbReference>
<dbReference type="InterPro" id="IPR007267">
    <property type="entry name" value="GtrA_DPMS_TM"/>
</dbReference>
<dbReference type="RefSeq" id="WP_379596746.1">
    <property type="nucleotide sequence ID" value="NZ_JBHRTN010000010.1"/>
</dbReference>
<protein>
    <submittedName>
        <fullName evidence="11">Glycosyltransferase</fullName>
        <ecNumber evidence="11">2.4.-.-</ecNumber>
    </submittedName>
</protein>
<keyword evidence="5 8" id="KW-0812">Transmembrane</keyword>
<dbReference type="Pfam" id="PF00535">
    <property type="entry name" value="Glycos_transf_2"/>
    <property type="match status" value="1"/>
</dbReference>
<evidence type="ECO:0000259" key="9">
    <source>
        <dbReference type="Pfam" id="PF00535"/>
    </source>
</evidence>
<evidence type="ECO:0000313" key="12">
    <source>
        <dbReference type="Proteomes" id="UP001595593"/>
    </source>
</evidence>
<keyword evidence="6 8" id="KW-1133">Transmembrane helix</keyword>
<feature type="transmembrane region" description="Helical" evidence="8">
    <location>
        <begin position="269"/>
        <end position="286"/>
    </location>
</feature>
<feature type="transmembrane region" description="Helical" evidence="8">
    <location>
        <begin position="335"/>
        <end position="359"/>
    </location>
</feature>
<evidence type="ECO:0000256" key="7">
    <source>
        <dbReference type="ARBA" id="ARBA00023136"/>
    </source>
</evidence>
<evidence type="ECO:0000256" key="2">
    <source>
        <dbReference type="ARBA" id="ARBA00006739"/>
    </source>
</evidence>
<keyword evidence="3 11" id="KW-0328">Glycosyltransferase</keyword>
<comment type="caution">
    <text evidence="11">The sequence shown here is derived from an EMBL/GenBank/DDBJ whole genome shotgun (WGS) entry which is preliminary data.</text>
</comment>
<dbReference type="Gene3D" id="3.90.550.10">
    <property type="entry name" value="Spore Coat Polysaccharide Biosynthesis Protein SpsA, Chain A"/>
    <property type="match status" value="1"/>
</dbReference>
<reference evidence="12" key="1">
    <citation type="journal article" date="2019" name="Int. J. Syst. Evol. Microbiol.">
        <title>The Global Catalogue of Microorganisms (GCM) 10K type strain sequencing project: providing services to taxonomists for standard genome sequencing and annotation.</title>
        <authorList>
            <consortium name="The Broad Institute Genomics Platform"/>
            <consortium name="The Broad Institute Genome Sequencing Center for Infectious Disease"/>
            <person name="Wu L."/>
            <person name="Ma J."/>
        </authorList>
    </citation>
    <scope>NUCLEOTIDE SEQUENCE [LARGE SCALE GENOMIC DNA]</scope>
    <source>
        <strain evidence="12">KCTC 52094</strain>
    </source>
</reference>
<proteinExistence type="inferred from homology"/>
<dbReference type="PANTHER" id="PTHR43398:SF1">
    <property type="entry name" value="DOLICHOL-PHOSPHATE MANNOSYLTRANSFERASE SUBUNIT 1"/>
    <property type="match status" value="1"/>
</dbReference>
<dbReference type="EMBL" id="JBHRTN010000010">
    <property type="protein sequence ID" value="MFC3125816.1"/>
    <property type="molecule type" value="Genomic_DNA"/>
</dbReference>
<dbReference type="Pfam" id="PF04138">
    <property type="entry name" value="GtrA_DPMS_TM"/>
    <property type="match status" value="1"/>
</dbReference>
<dbReference type="GO" id="GO:0016757">
    <property type="term" value="F:glycosyltransferase activity"/>
    <property type="evidence" value="ECO:0007669"/>
    <property type="project" value="UniProtKB-KW"/>
</dbReference>
<comment type="subcellular location">
    <subcellularLocation>
        <location evidence="1">Membrane</location>
        <topology evidence="1">Multi-pass membrane protein</topology>
    </subcellularLocation>
</comment>
<evidence type="ECO:0000256" key="1">
    <source>
        <dbReference type="ARBA" id="ARBA00004141"/>
    </source>
</evidence>
<keyword evidence="12" id="KW-1185">Reference proteome</keyword>
<comment type="similarity">
    <text evidence="2">Belongs to the glycosyltransferase 2 family.</text>
</comment>
<evidence type="ECO:0000256" key="5">
    <source>
        <dbReference type="ARBA" id="ARBA00022692"/>
    </source>
</evidence>
<feature type="domain" description="Glycosyltransferase 2-like" evidence="9">
    <location>
        <begin position="7"/>
        <end position="172"/>
    </location>
</feature>
<evidence type="ECO:0000256" key="3">
    <source>
        <dbReference type="ARBA" id="ARBA00022676"/>
    </source>
</evidence>
<feature type="transmembrane region" description="Helical" evidence="8">
    <location>
        <begin position="307"/>
        <end position="329"/>
    </location>
</feature>
<dbReference type="EC" id="2.4.-.-" evidence="11"/>
<evidence type="ECO:0000256" key="8">
    <source>
        <dbReference type="SAM" id="Phobius"/>
    </source>
</evidence>
<dbReference type="InterPro" id="IPR001173">
    <property type="entry name" value="Glyco_trans_2-like"/>
</dbReference>
<evidence type="ECO:0000313" key="11">
    <source>
        <dbReference type="EMBL" id="MFC3125816.1"/>
    </source>
</evidence>
<dbReference type="InterPro" id="IPR029044">
    <property type="entry name" value="Nucleotide-diphossugar_trans"/>
</dbReference>
<keyword evidence="4 11" id="KW-0808">Transferase</keyword>
<evidence type="ECO:0000256" key="6">
    <source>
        <dbReference type="ARBA" id="ARBA00022989"/>
    </source>
</evidence>
<organism evidence="11 12">
    <name type="scientific">Teichococcus globiformis</name>
    <dbReference type="NCBI Taxonomy" id="2307229"/>
    <lineage>
        <taxon>Bacteria</taxon>
        <taxon>Pseudomonadati</taxon>
        <taxon>Pseudomonadota</taxon>
        <taxon>Alphaproteobacteria</taxon>
        <taxon>Acetobacterales</taxon>
        <taxon>Roseomonadaceae</taxon>
        <taxon>Roseomonas</taxon>
    </lineage>
</organism>
<name>A0ABV7G560_9PROT</name>
<feature type="domain" description="GtrA/DPMS transmembrane" evidence="10">
    <location>
        <begin position="244"/>
        <end position="359"/>
    </location>
</feature>
<dbReference type="Proteomes" id="UP001595593">
    <property type="component" value="Unassembled WGS sequence"/>
</dbReference>
<evidence type="ECO:0000256" key="4">
    <source>
        <dbReference type="ARBA" id="ARBA00022679"/>
    </source>
</evidence>
<accession>A0ABV7G560</accession>
<dbReference type="SUPFAM" id="SSF53448">
    <property type="entry name" value="Nucleotide-diphospho-sugar transferases"/>
    <property type="match status" value="1"/>
</dbReference>
<evidence type="ECO:0000259" key="10">
    <source>
        <dbReference type="Pfam" id="PF04138"/>
    </source>
</evidence>
<dbReference type="CDD" id="cd06442">
    <property type="entry name" value="DPM1_like"/>
    <property type="match status" value="1"/>
</dbReference>
<dbReference type="PANTHER" id="PTHR43398">
    <property type="entry name" value="DOLICHOL-PHOSPHATE MANNOSYLTRANSFERASE SUBUNIT 1"/>
    <property type="match status" value="1"/>
</dbReference>
<sequence>MLAPILSVIVPCYNERENVAPMVARLGAVLDGVPWEAIFVDDNSPDGTSEVAKSIATDNAQIRCIRRVGRRGLSSACIEGMLASSARFVAVIDGDLQHEEALLPVMLKVLQRGEADIVVGSRHVAGGEASTGFSAIRRKISDGGAQLARLFLPSPVADPMSGFFMLERTTVERLAPELTGRGFKILLDILLTAEPPLRVRELPYSFRPREAGESKLDTVVLVEFLTLLLDKASGGVLPMRFLSFATIGVFGLAIHLACLAMTIHELGFAGAQWLASVIAMTANFWLNNRITYSDVRLRGAALWQGLVLFYLVCGVGVAANVGIAGLLLRDGLANWGAAGAAGALLTVVWNFAVSATLVWRAR</sequence>
<keyword evidence="7 8" id="KW-0472">Membrane</keyword>
<feature type="transmembrane region" description="Helical" evidence="8">
    <location>
        <begin position="241"/>
        <end position="263"/>
    </location>
</feature>